<proteinExistence type="predicted"/>
<dbReference type="Gene3D" id="3.30.200.20">
    <property type="entry name" value="Phosphorylase Kinase, domain 1"/>
    <property type="match status" value="1"/>
</dbReference>
<feature type="coiled-coil region" evidence="1">
    <location>
        <begin position="173"/>
        <end position="200"/>
    </location>
</feature>
<organism evidence="2 3">
    <name type="scientific">Neobacillus piezotolerans</name>
    <dbReference type="NCBI Taxonomy" id="2259171"/>
    <lineage>
        <taxon>Bacteria</taxon>
        <taxon>Bacillati</taxon>
        <taxon>Bacillota</taxon>
        <taxon>Bacilli</taxon>
        <taxon>Bacillales</taxon>
        <taxon>Bacillaceae</taxon>
        <taxon>Neobacillus</taxon>
    </lineage>
</organism>
<dbReference type="Pfam" id="PF02958">
    <property type="entry name" value="EcKL"/>
    <property type="match status" value="1"/>
</dbReference>
<accession>A0A3D8GP88</accession>
<dbReference type="RefSeq" id="WP_115452780.1">
    <property type="nucleotide sequence ID" value="NZ_QNQT01000006.1"/>
</dbReference>
<evidence type="ECO:0000313" key="3">
    <source>
        <dbReference type="Proteomes" id="UP000257144"/>
    </source>
</evidence>
<gene>
    <name evidence="2" type="primary">ysxE</name>
    <name evidence="2" type="ORF">DRW41_14835</name>
</gene>
<dbReference type="OrthoDB" id="2379727at2"/>
<protein>
    <submittedName>
        <fullName evidence="2">Spore coat protein YsxE</fullName>
    </submittedName>
</protein>
<keyword evidence="3" id="KW-1185">Reference proteome</keyword>
<comment type="caution">
    <text evidence="2">The sequence shown here is derived from an EMBL/GenBank/DDBJ whole genome shotgun (WGS) entry which is preliminary data.</text>
</comment>
<keyword evidence="1" id="KW-0175">Coiled coil</keyword>
<dbReference type="SUPFAM" id="SSF56112">
    <property type="entry name" value="Protein kinase-like (PK-like)"/>
    <property type="match status" value="1"/>
</dbReference>
<dbReference type="AlphaFoldDB" id="A0A3D8GP88"/>
<dbReference type="InterPro" id="IPR014253">
    <property type="entry name" value="Spore_coat_YsxE"/>
</dbReference>
<dbReference type="InterPro" id="IPR011009">
    <property type="entry name" value="Kinase-like_dom_sf"/>
</dbReference>
<dbReference type="EMBL" id="QNQT01000006">
    <property type="protein sequence ID" value="RDU36293.1"/>
    <property type="molecule type" value="Genomic_DNA"/>
</dbReference>
<keyword evidence="2" id="KW-0946">Virion</keyword>
<dbReference type="NCBIfam" id="TIGR02904">
    <property type="entry name" value="spore_ysxE"/>
    <property type="match status" value="1"/>
</dbReference>
<sequence length="343" mass="41156">MNEMNRLKEFAEILQPYSINPYYVEDYGKLKKVYSNKGTFALKWIDAHEGIDFIRHVHDLYQRGYNRIVPIYPAMDGRYGILSGQKLYYLMPWLPNDIKEGLDNRNLQMVRELARLHTLSAREVKVGKDMRQDHYDKMVAQYDKNQEFLDGFVEQCEKKVYMSPVELQFCLYYNEISQALRFSKEKLETWKEESKDLEKARMVITHGKLSPEHFIYNETGQGYFINFEQSGYGSPTHDLLPFMSRMLETQPRRSEEAVEWVTHYFKYFPLKSDEKLLFYSYLSHPLQITKVAEAYFYRRGPRNEFRFSRKLLKEYWHLKNTEYVVMRLTEIDRMQQAAKEGAQ</sequence>
<dbReference type="InterPro" id="IPR047175">
    <property type="entry name" value="CotS-like"/>
</dbReference>
<evidence type="ECO:0000313" key="2">
    <source>
        <dbReference type="EMBL" id="RDU36293.1"/>
    </source>
</evidence>
<dbReference type="InterPro" id="IPR004119">
    <property type="entry name" value="EcKL"/>
</dbReference>
<name>A0A3D8GP88_9BACI</name>
<dbReference type="PANTHER" id="PTHR39179:SF3">
    <property type="entry name" value="COTS-RELATED PROTEIN"/>
    <property type="match status" value="1"/>
</dbReference>
<evidence type="ECO:0000256" key="1">
    <source>
        <dbReference type="SAM" id="Coils"/>
    </source>
</evidence>
<keyword evidence="2" id="KW-0167">Capsid protein</keyword>
<dbReference type="PANTHER" id="PTHR39179">
    <property type="entry name" value="SPORE COAT PROTEIN I"/>
    <property type="match status" value="1"/>
</dbReference>
<dbReference type="Gene3D" id="3.90.1200.10">
    <property type="match status" value="1"/>
</dbReference>
<dbReference type="Proteomes" id="UP000257144">
    <property type="component" value="Unassembled WGS sequence"/>
</dbReference>
<dbReference type="GO" id="GO:0042601">
    <property type="term" value="C:endospore-forming forespore"/>
    <property type="evidence" value="ECO:0007669"/>
    <property type="project" value="TreeGrafter"/>
</dbReference>
<reference evidence="2 3" key="1">
    <citation type="submission" date="2018-07" db="EMBL/GenBank/DDBJ databases">
        <title>Bacillus sp. YLB-04 draft genome sequence.</title>
        <authorList>
            <person name="Yu L."/>
            <person name="Tang X."/>
        </authorList>
    </citation>
    <scope>NUCLEOTIDE SEQUENCE [LARGE SCALE GENOMIC DNA]</scope>
    <source>
        <strain evidence="2 3">YLB-04</strain>
    </source>
</reference>